<evidence type="ECO:0000256" key="1">
    <source>
        <dbReference type="SAM" id="MobiDB-lite"/>
    </source>
</evidence>
<evidence type="ECO:0000256" key="2">
    <source>
        <dbReference type="SAM" id="Phobius"/>
    </source>
</evidence>
<gene>
    <name evidence="3" type="ORF">F7Q99_33015</name>
</gene>
<feature type="region of interest" description="Disordered" evidence="1">
    <location>
        <begin position="35"/>
        <end position="54"/>
    </location>
</feature>
<protein>
    <submittedName>
        <fullName evidence="3">Uncharacterized protein</fullName>
    </submittedName>
</protein>
<reference evidence="3 4" key="1">
    <citation type="submission" date="2019-09" db="EMBL/GenBank/DDBJ databases">
        <title>Genome Sequences of Streptomyces kaniharaensis ATCC 21070.</title>
        <authorList>
            <person name="Zhu W."/>
            <person name="De Crecy-Lagard V."/>
            <person name="Richards N.G."/>
        </authorList>
    </citation>
    <scope>NUCLEOTIDE SEQUENCE [LARGE SCALE GENOMIC DNA]</scope>
    <source>
        <strain evidence="3 4">SF-557</strain>
    </source>
</reference>
<keyword evidence="2" id="KW-1133">Transmembrane helix</keyword>
<dbReference type="AlphaFoldDB" id="A0A6N7KZQ0"/>
<keyword evidence="4" id="KW-1185">Reference proteome</keyword>
<keyword evidence="2" id="KW-0812">Transmembrane</keyword>
<dbReference type="OrthoDB" id="3872738at2"/>
<keyword evidence="2" id="KW-0472">Membrane</keyword>
<feature type="transmembrane region" description="Helical" evidence="2">
    <location>
        <begin position="55"/>
        <end position="72"/>
    </location>
</feature>
<accession>A0A6N7KZQ0</accession>
<evidence type="ECO:0000313" key="3">
    <source>
        <dbReference type="EMBL" id="MQS16881.1"/>
    </source>
</evidence>
<comment type="caution">
    <text evidence="3">The sequence shown here is derived from an EMBL/GenBank/DDBJ whole genome shotgun (WGS) entry which is preliminary data.</text>
</comment>
<sequence>MAYRYWCGECGYRTPWLGESRAQELQIEHYAKRHPDVPPGGSVETNRKKPGEGPGCLATLGVVILLLVLAASCHR</sequence>
<name>A0A6N7KZQ0_9ACTN</name>
<evidence type="ECO:0000313" key="4">
    <source>
        <dbReference type="Proteomes" id="UP000450000"/>
    </source>
</evidence>
<proteinExistence type="predicted"/>
<dbReference type="Proteomes" id="UP000450000">
    <property type="component" value="Unassembled WGS sequence"/>
</dbReference>
<organism evidence="3 4">
    <name type="scientific">Streptomyces kaniharaensis</name>
    <dbReference type="NCBI Taxonomy" id="212423"/>
    <lineage>
        <taxon>Bacteria</taxon>
        <taxon>Bacillati</taxon>
        <taxon>Actinomycetota</taxon>
        <taxon>Actinomycetes</taxon>
        <taxon>Kitasatosporales</taxon>
        <taxon>Streptomycetaceae</taxon>
        <taxon>Streptomyces</taxon>
    </lineage>
</organism>
<dbReference type="RefSeq" id="WP_153468539.1">
    <property type="nucleotide sequence ID" value="NZ_WBOF01000003.1"/>
</dbReference>
<dbReference type="EMBL" id="WBOF01000003">
    <property type="protein sequence ID" value="MQS16881.1"/>
    <property type="molecule type" value="Genomic_DNA"/>
</dbReference>